<dbReference type="RefSeq" id="WP_388318140.1">
    <property type="nucleotide sequence ID" value="NZ_JBIBCC010000004.1"/>
</dbReference>
<name>A0ABW7AVI9_9ACTN</name>
<evidence type="ECO:0000256" key="3">
    <source>
        <dbReference type="ARBA" id="ARBA00023163"/>
    </source>
</evidence>
<dbReference type="PROSITE" id="PS50042">
    <property type="entry name" value="CNMP_BINDING_3"/>
    <property type="match status" value="1"/>
</dbReference>
<dbReference type="InterPro" id="IPR036390">
    <property type="entry name" value="WH_DNA-bd_sf"/>
</dbReference>
<keyword evidence="2" id="KW-0238">DNA-binding</keyword>
<evidence type="ECO:0000256" key="1">
    <source>
        <dbReference type="ARBA" id="ARBA00023015"/>
    </source>
</evidence>
<keyword evidence="3" id="KW-0804">Transcription</keyword>
<dbReference type="Gene3D" id="1.10.10.10">
    <property type="entry name" value="Winged helix-like DNA-binding domain superfamily/Winged helix DNA-binding domain"/>
    <property type="match status" value="1"/>
</dbReference>
<dbReference type="Pfam" id="PF13545">
    <property type="entry name" value="HTH_Crp_2"/>
    <property type="match status" value="1"/>
</dbReference>
<dbReference type="InterPro" id="IPR036388">
    <property type="entry name" value="WH-like_DNA-bd_sf"/>
</dbReference>
<evidence type="ECO:0000313" key="5">
    <source>
        <dbReference type="EMBL" id="MFG3008893.1"/>
    </source>
</evidence>
<sequence>MSEETRVSPARTLRDLVPGEAWEQLTSGRRRTHPAGTTLLRQGDTGTHVLALIDGLVKVVRRDVDGRERLLSFRGPGEVLGDMAVQNGRTRLADVQTISVCEVASIPACVFRSFVLRHDLPGRLACLANDRLWEQTEAGEGDLDQRLAGTLLRLMAMSGDRAFRLTRTELAQHLGAGRNSVSDALRRLGPGCVRADKTCIEVVDARRLHDALRRPRPDRPPVPSGRQ</sequence>
<dbReference type="CDD" id="cd00038">
    <property type="entry name" value="CAP_ED"/>
    <property type="match status" value="1"/>
</dbReference>
<proteinExistence type="predicted"/>
<gene>
    <name evidence="5" type="ORF">ACGFZB_00250</name>
</gene>
<dbReference type="InterPro" id="IPR018490">
    <property type="entry name" value="cNMP-bd_dom_sf"/>
</dbReference>
<protein>
    <submittedName>
        <fullName evidence="5">Crp/Fnr family transcriptional regulator</fullName>
    </submittedName>
</protein>
<dbReference type="PANTHER" id="PTHR24567:SF68">
    <property type="entry name" value="DNA-BINDING TRANSCRIPTIONAL DUAL REGULATOR CRP"/>
    <property type="match status" value="1"/>
</dbReference>
<evidence type="ECO:0000313" key="6">
    <source>
        <dbReference type="Proteomes" id="UP001604267"/>
    </source>
</evidence>
<dbReference type="PANTHER" id="PTHR24567">
    <property type="entry name" value="CRP FAMILY TRANSCRIPTIONAL REGULATORY PROTEIN"/>
    <property type="match status" value="1"/>
</dbReference>
<feature type="domain" description="Cyclic nucleotide-binding" evidence="4">
    <location>
        <begin position="12"/>
        <end position="115"/>
    </location>
</feature>
<keyword evidence="1" id="KW-0805">Transcription regulation</keyword>
<dbReference type="Proteomes" id="UP001604267">
    <property type="component" value="Unassembled WGS sequence"/>
</dbReference>
<dbReference type="SUPFAM" id="SSF51206">
    <property type="entry name" value="cAMP-binding domain-like"/>
    <property type="match status" value="1"/>
</dbReference>
<dbReference type="InterPro" id="IPR012318">
    <property type="entry name" value="HTH_CRP"/>
</dbReference>
<keyword evidence="6" id="KW-1185">Reference proteome</keyword>
<comment type="caution">
    <text evidence="5">The sequence shown here is derived from an EMBL/GenBank/DDBJ whole genome shotgun (WGS) entry which is preliminary data.</text>
</comment>
<dbReference type="EMBL" id="JBICYV010000001">
    <property type="protein sequence ID" value="MFG3008893.1"/>
    <property type="molecule type" value="Genomic_DNA"/>
</dbReference>
<dbReference type="InterPro" id="IPR014710">
    <property type="entry name" value="RmlC-like_jellyroll"/>
</dbReference>
<dbReference type="SUPFAM" id="SSF46785">
    <property type="entry name" value="Winged helix' DNA-binding domain"/>
    <property type="match status" value="1"/>
</dbReference>
<dbReference type="InterPro" id="IPR000595">
    <property type="entry name" value="cNMP-bd_dom"/>
</dbReference>
<evidence type="ECO:0000259" key="4">
    <source>
        <dbReference type="PROSITE" id="PS50042"/>
    </source>
</evidence>
<evidence type="ECO:0000256" key="2">
    <source>
        <dbReference type="ARBA" id="ARBA00023125"/>
    </source>
</evidence>
<dbReference type="Pfam" id="PF00027">
    <property type="entry name" value="cNMP_binding"/>
    <property type="match status" value="1"/>
</dbReference>
<dbReference type="InterPro" id="IPR050397">
    <property type="entry name" value="Env_Response_Regulators"/>
</dbReference>
<dbReference type="SMART" id="SM00100">
    <property type="entry name" value="cNMP"/>
    <property type="match status" value="1"/>
</dbReference>
<accession>A0ABW7AVI9</accession>
<dbReference type="Gene3D" id="2.60.120.10">
    <property type="entry name" value="Jelly Rolls"/>
    <property type="match status" value="1"/>
</dbReference>
<organism evidence="5 6">
    <name type="scientific">Streptomyces cinerochromogenes</name>
    <dbReference type="NCBI Taxonomy" id="66422"/>
    <lineage>
        <taxon>Bacteria</taxon>
        <taxon>Bacillati</taxon>
        <taxon>Actinomycetota</taxon>
        <taxon>Actinomycetes</taxon>
        <taxon>Kitasatosporales</taxon>
        <taxon>Streptomycetaceae</taxon>
        <taxon>Streptomyces</taxon>
    </lineage>
</organism>
<reference evidence="5 6" key="1">
    <citation type="submission" date="2024-10" db="EMBL/GenBank/DDBJ databases">
        <title>The Natural Products Discovery Center: Release of the First 8490 Sequenced Strains for Exploring Actinobacteria Biosynthetic Diversity.</title>
        <authorList>
            <person name="Kalkreuter E."/>
            <person name="Kautsar S.A."/>
            <person name="Yang D."/>
            <person name="Bader C.D."/>
            <person name="Teijaro C.N."/>
            <person name="Fluegel L."/>
            <person name="Davis C.M."/>
            <person name="Simpson J.R."/>
            <person name="Lauterbach L."/>
            <person name="Steele A.D."/>
            <person name="Gui C."/>
            <person name="Meng S."/>
            <person name="Li G."/>
            <person name="Viehrig K."/>
            <person name="Ye F."/>
            <person name="Su P."/>
            <person name="Kiefer A.F."/>
            <person name="Nichols A."/>
            <person name="Cepeda A.J."/>
            <person name="Yan W."/>
            <person name="Fan B."/>
            <person name="Jiang Y."/>
            <person name="Adhikari A."/>
            <person name="Zheng C.-J."/>
            <person name="Schuster L."/>
            <person name="Cowan T.M."/>
            <person name="Smanski M.J."/>
            <person name="Chevrette M.G."/>
            <person name="De Carvalho L.P.S."/>
            <person name="Shen B."/>
        </authorList>
    </citation>
    <scope>NUCLEOTIDE SEQUENCE [LARGE SCALE GENOMIC DNA]</scope>
    <source>
        <strain evidence="5 6">NPDC048320</strain>
    </source>
</reference>